<sequence length="728" mass="82171">MSPAAILQQQELSTEQVNAAKGLGSAKSTNRLNQIDRVRAIGVGDHVALPQLVVCGDQSCGKSSVLEAVTGVPFPRQDGLCTRFATEIILRHDSTTERICASINPRGSRGAKEQERLRRYKRQLKDIAELSTVVEEVSTLMGLRGVGGNTNGPSFASDTLRIEVVGSIGLHLTIVDLPGLIAVHSDEQENADVTLVSDLINRYLKSSRTIILAVVQANNDIANQAIIQRARKFDPKGQRTVGIITKPDLVNKGTENRIALLSRNEDTTRLKLGFFLLKNPSPEELKFPVTAAERKREEKAFFQSTPWKEQSLDPERVGSDALTSYLQQLLDQHIERELPKVRKEILDLLGRKERALERMGEARSTSAQFRMFLTRISMRFSNLLQAALDGNYIQLSFEIDDSKKPLHESSRLRAQIQAENQDFSERMRMYGQKRRIIQDIPQKDNSPGEDPQVDEPQEDSCGQGQILLKSSQFNAWIEKVNKKSRGCELPGNSNHFLLAELFLEQSSLWNEIASVHMESLAKLTANCIARILDSVVGDGILRDRISDFIAQKLRKCTMHAHSELARLISDEKRQPMTYNHYYTDNIQKARQDSMEKRIRETMGDSLRTVDRDPQGRYHEVDLLKSLSTVLRNEVIVDMKQQACQEAKAGLDAYYKVARKTFVDNVCRQCIERHMISPLPEVFSPATVMELSDTELEKMAGESQEQQTRRRALEELVEGLRQSLNELQV</sequence>
<dbReference type="InterPro" id="IPR030381">
    <property type="entry name" value="G_DYNAMIN_dom"/>
</dbReference>
<dbReference type="InterPro" id="IPR000375">
    <property type="entry name" value="Dynamin_stalk"/>
</dbReference>
<dbReference type="GO" id="GO:0008017">
    <property type="term" value="F:microtubule binding"/>
    <property type="evidence" value="ECO:0007669"/>
    <property type="project" value="TreeGrafter"/>
</dbReference>
<dbReference type="Gene3D" id="1.20.120.1240">
    <property type="entry name" value="Dynamin, middle domain"/>
    <property type="match status" value="1"/>
</dbReference>
<dbReference type="PANTHER" id="PTHR11566">
    <property type="entry name" value="DYNAMIN"/>
    <property type="match status" value="1"/>
</dbReference>
<dbReference type="GO" id="GO:0005874">
    <property type="term" value="C:microtubule"/>
    <property type="evidence" value="ECO:0007669"/>
    <property type="project" value="TreeGrafter"/>
</dbReference>
<dbReference type="Gene3D" id="3.40.50.300">
    <property type="entry name" value="P-loop containing nucleotide triphosphate hydrolases"/>
    <property type="match status" value="1"/>
</dbReference>
<keyword evidence="3" id="KW-0175">Coiled coil</keyword>
<keyword evidence="1" id="KW-0547">Nucleotide-binding</keyword>
<dbReference type="GO" id="GO:0016559">
    <property type="term" value="P:peroxisome fission"/>
    <property type="evidence" value="ECO:0007669"/>
    <property type="project" value="TreeGrafter"/>
</dbReference>
<proteinExistence type="predicted"/>
<keyword evidence="2" id="KW-0342">GTP-binding</keyword>
<dbReference type="AlphaFoldDB" id="A0A9P4I3E2"/>
<name>A0A9P4I3E2_9PEZI</name>
<dbReference type="InterPro" id="IPR001401">
    <property type="entry name" value="Dynamin_GTPase"/>
</dbReference>
<evidence type="ECO:0000256" key="3">
    <source>
        <dbReference type="SAM" id="Coils"/>
    </source>
</evidence>
<accession>A0A9P4I3E2</accession>
<dbReference type="GO" id="GO:0000266">
    <property type="term" value="P:mitochondrial fission"/>
    <property type="evidence" value="ECO:0007669"/>
    <property type="project" value="TreeGrafter"/>
</dbReference>
<dbReference type="GO" id="GO:0005525">
    <property type="term" value="F:GTP binding"/>
    <property type="evidence" value="ECO:0007669"/>
    <property type="project" value="InterPro"/>
</dbReference>
<dbReference type="GO" id="GO:0016020">
    <property type="term" value="C:membrane"/>
    <property type="evidence" value="ECO:0007669"/>
    <property type="project" value="TreeGrafter"/>
</dbReference>
<evidence type="ECO:0000256" key="2">
    <source>
        <dbReference type="ARBA" id="ARBA00023134"/>
    </source>
</evidence>
<dbReference type="Pfam" id="PF02212">
    <property type="entry name" value="GED"/>
    <property type="match status" value="1"/>
</dbReference>
<dbReference type="PANTHER" id="PTHR11566:SF21">
    <property type="entry name" value="DYNAMIN RELATED PROTEIN 1, ISOFORM A"/>
    <property type="match status" value="1"/>
</dbReference>
<dbReference type="PRINTS" id="PR00195">
    <property type="entry name" value="DYNAMIN"/>
</dbReference>
<evidence type="ECO:0000313" key="7">
    <source>
        <dbReference type="EMBL" id="KAF2091126.1"/>
    </source>
</evidence>
<evidence type="ECO:0000313" key="8">
    <source>
        <dbReference type="Proteomes" id="UP000799776"/>
    </source>
</evidence>
<dbReference type="PROSITE" id="PS51388">
    <property type="entry name" value="GED"/>
    <property type="match status" value="1"/>
</dbReference>
<protein>
    <submittedName>
        <fullName evidence="7">Dynamin GTPase</fullName>
    </submittedName>
</protein>
<dbReference type="Proteomes" id="UP000799776">
    <property type="component" value="Unassembled WGS sequence"/>
</dbReference>
<dbReference type="InterPro" id="IPR045063">
    <property type="entry name" value="Dynamin_N"/>
</dbReference>
<dbReference type="CDD" id="cd08771">
    <property type="entry name" value="DLP_1"/>
    <property type="match status" value="1"/>
</dbReference>
<dbReference type="InterPro" id="IPR020850">
    <property type="entry name" value="GED_dom"/>
</dbReference>
<dbReference type="SMART" id="SM00053">
    <property type="entry name" value="DYNc"/>
    <property type="match status" value="1"/>
</dbReference>
<dbReference type="Pfam" id="PF00350">
    <property type="entry name" value="Dynamin_N"/>
    <property type="match status" value="1"/>
</dbReference>
<feature type="domain" description="Dynamin-type G" evidence="6">
    <location>
        <begin position="46"/>
        <end position="339"/>
    </location>
</feature>
<dbReference type="InterPro" id="IPR003130">
    <property type="entry name" value="GED"/>
</dbReference>
<evidence type="ECO:0000256" key="4">
    <source>
        <dbReference type="SAM" id="MobiDB-lite"/>
    </source>
</evidence>
<organism evidence="7 8">
    <name type="scientific">Saccharata proteae CBS 121410</name>
    <dbReference type="NCBI Taxonomy" id="1314787"/>
    <lineage>
        <taxon>Eukaryota</taxon>
        <taxon>Fungi</taxon>
        <taxon>Dikarya</taxon>
        <taxon>Ascomycota</taxon>
        <taxon>Pezizomycotina</taxon>
        <taxon>Dothideomycetes</taxon>
        <taxon>Dothideomycetes incertae sedis</taxon>
        <taxon>Botryosphaeriales</taxon>
        <taxon>Saccharataceae</taxon>
        <taxon>Saccharata</taxon>
    </lineage>
</organism>
<dbReference type="InterPro" id="IPR022812">
    <property type="entry name" value="Dynamin"/>
</dbReference>
<dbReference type="InterPro" id="IPR027417">
    <property type="entry name" value="P-loop_NTPase"/>
</dbReference>
<dbReference type="GO" id="GO:0006897">
    <property type="term" value="P:endocytosis"/>
    <property type="evidence" value="ECO:0007669"/>
    <property type="project" value="TreeGrafter"/>
</dbReference>
<feature type="domain" description="GED" evidence="5">
    <location>
        <begin position="643"/>
        <end position="728"/>
    </location>
</feature>
<feature type="coiled-coil region" evidence="3">
    <location>
        <begin position="695"/>
        <end position="722"/>
    </location>
</feature>
<keyword evidence="8" id="KW-1185">Reference proteome</keyword>
<dbReference type="GO" id="GO:0005739">
    <property type="term" value="C:mitochondrion"/>
    <property type="evidence" value="ECO:0007669"/>
    <property type="project" value="TreeGrafter"/>
</dbReference>
<feature type="region of interest" description="Disordered" evidence="4">
    <location>
        <begin position="436"/>
        <end position="460"/>
    </location>
</feature>
<comment type="caution">
    <text evidence="7">The sequence shown here is derived from an EMBL/GenBank/DDBJ whole genome shotgun (WGS) entry which is preliminary data.</text>
</comment>
<dbReference type="GO" id="GO:0003924">
    <property type="term" value="F:GTPase activity"/>
    <property type="evidence" value="ECO:0007669"/>
    <property type="project" value="InterPro"/>
</dbReference>
<dbReference type="FunFam" id="3.40.50.300:FF:001425">
    <property type="entry name" value="Dynamin GTPase, putative"/>
    <property type="match status" value="1"/>
</dbReference>
<evidence type="ECO:0000256" key="1">
    <source>
        <dbReference type="ARBA" id="ARBA00022741"/>
    </source>
</evidence>
<evidence type="ECO:0000259" key="6">
    <source>
        <dbReference type="PROSITE" id="PS51718"/>
    </source>
</evidence>
<reference evidence="7" key="1">
    <citation type="journal article" date="2020" name="Stud. Mycol.">
        <title>101 Dothideomycetes genomes: a test case for predicting lifestyles and emergence of pathogens.</title>
        <authorList>
            <person name="Haridas S."/>
            <person name="Albert R."/>
            <person name="Binder M."/>
            <person name="Bloem J."/>
            <person name="Labutti K."/>
            <person name="Salamov A."/>
            <person name="Andreopoulos B."/>
            <person name="Baker S."/>
            <person name="Barry K."/>
            <person name="Bills G."/>
            <person name="Bluhm B."/>
            <person name="Cannon C."/>
            <person name="Castanera R."/>
            <person name="Culley D."/>
            <person name="Daum C."/>
            <person name="Ezra D."/>
            <person name="Gonzalez J."/>
            <person name="Henrissat B."/>
            <person name="Kuo A."/>
            <person name="Liang C."/>
            <person name="Lipzen A."/>
            <person name="Lutzoni F."/>
            <person name="Magnuson J."/>
            <person name="Mondo S."/>
            <person name="Nolan M."/>
            <person name="Ohm R."/>
            <person name="Pangilinan J."/>
            <person name="Park H.-J."/>
            <person name="Ramirez L."/>
            <person name="Alfaro M."/>
            <person name="Sun H."/>
            <person name="Tritt A."/>
            <person name="Yoshinaga Y."/>
            <person name="Zwiers L.-H."/>
            <person name="Turgeon B."/>
            <person name="Goodwin S."/>
            <person name="Spatafora J."/>
            <person name="Crous P."/>
            <person name="Grigoriev I."/>
        </authorList>
    </citation>
    <scope>NUCLEOTIDE SEQUENCE</scope>
    <source>
        <strain evidence="7">CBS 121410</strain>
    </source>
</reference>
<dbReference type="OrthoDB" id="415706at2759"/>
<gene>
    <name evidence="7" type="ORF">K490DRAFT_34124</name>
</gene>
<dbReference type="GO" id="GO:0048312">
    <property type="term" value="P:intracellular distribution of mitochondria"/>
    <property type="evidence" value="ECO:0007669"/>
    <property type="project" value="TreeGrafter"/>
</dbReference>
<dbReference type="Pfam" id="PF01031">
    <property type="entry name" value="Dynamin_M"/>
    <property type="match status" value="1"/>
</dbReference>
<dbReference type="PROSITE" id="PS51718">
    <property type="entry name" value="G_DYNAMIN_2"/>
    <property type="match status" value="1"/>
</dbReference>
<dbReference type="SUPFAM" id="SSF52540">
    <property type="entry name" value="P-loop containing nucleoside triphosphate hydrolases"/>
    <property type="match status" value="1"/>
</dbReference>
<dbReference type="EMBL" id="ML978712">
    <property type="protein sequence ID" value="KAF2091126.1"/>
    <property type="molecule type" value="Genomic_DNA"/>
</dbReference>
<evidence type="ECO:0000259" key="5">
    <source>
        <dbReference type="PROSITE" id="PS51388"/>
    </source>
</evidence>